<evidence type="ECO:0000256" key="7">
    <source>
        <dbReference type="ARBA" id="ARBA00022840"/>
    </source>
</evidence>
<evidence type="ECO:0000313" key="11">
    <source>
        <dbReference type="Proteomes" id="UP000234530"/>
    </source>
</evidence>
<evidence type="ECO:0000256" key="3">
    <source>
        <dbReference type="ARBA" id="ARBA00022723"/>
    </source>
</evidence>
<dbReference type="GO" id="GO:0045127">
    <property type="term" value="F:N-acetylglucosamine kinase activity"/>
    <property type="evidence" value="ECO:0007669"/>
    <property type="project" value="UniProtKB-EC"/>
</dbReference>
<evidence type="ECO:0000256" key="4">
    <source>
        <dbReference type="ARBA" id="ARBA00022741"/>
    </source>
</evidence>
<accession>A0A2H5EY73</accession>
<sequence length="317" mass="32465">MILCFDIGGSTIKTAHAHAPDDVRPLGRVPTPGDDFDTFTAILGDAIAAAPGPERVAISIAGVLDPETGIARVANIPCLSGRRLHEDLTEALGLPVDLANDADCFALAEATVGAGRGHDVVLGVILGTGIGGGVVVRGQLINRNGGFAGEWGHGPIAQRVLGRPEITLPAFPCGCGLSGCLDAVCGARGLEMLHEHLHPGVVADSHAIIAGWQAGEPQSARSMELWIELLAGPLAMIQNLLGAGVMPVGGGLSNALPLIEALDREVRARTLRRIDRPLLVPAECRIEPGLVGAAILGLANAAGESRLGGENSAVCEN</sequence>
<dbReference type="KEGG" id="pzh:CX676_08850"/>
<evidence type="ECO:0000256" key="5">
    <source>
        <dbReference type="ARBA" id="ARBA00022777"/>
    </source>
</evidence>
<name>A0A2H5EY73_9RHOB</name>
<dbReference type="PANTHER" id="PTHR18964">
    <property type="entry name" value="ROK (REPRESSOR, ORF, KINASE) FAMILY"/>
    <property type="match status" value="1"/>
</dbReference>
<dbReference type="EC" id="2.7.1.59" evidence="1"/>
<protein>
    <recommendedName>
        <fullName evidence="1">N-acetylglucosamine kinase</fullName>
        <ecNumber evidence="1">2.7.1.59</ecNumber>
    </recommendedName>
</protein>
<dbReference type="InterPro" id="IPR000600">
    <property type="entry name" value="ROK"/>
</dbReference>
<comment type="catalytic activity">
    <reaction evidence="9">
        <text>N-acetyl-D-glucosamine + ATP = N-acetyl-D-glucosamine 6-phosphate + ADP + H(+)</text>
        <dbReference type="Rhea" id="RHEA:17417"/>
        <dbReference type="ChEBI" id="CHEBI:15378"/>
        <dbReference type="ChEBI" id="CHEBI:30616"/>
        <dbReference type="ChEBI" id="CHEBI:57513"/>
        <dbReference type="ChEBI" id="CHEBI:456216"/>
        <dbReference type="ChEBI" id="CHEBI:506227"/>
        <dbReference type="EC" id="2.7.1.59"/>
    </reaction>
</comment>
<keyword evidence="4" id="KW-0547">Nucleotide-binding</keyword>
<dbReference type="Pfam" id="PF00480">
    <property type="entry name" value="ROK"/>
    <property type="match status" value="1"/>
</dbReference>
<keyword evidence="6" id="KW-0862">Zinc</keyword>
<keyword evidence="8" id="KW-0119">Carbohydrate metabolism</keyword>
<dbReference type="AlphaFoldDB" id="A0A2H5EY73"/>
<evidence type="ECO:0000256" key="2">
    <source>
        <dbReference type="ARBA" id="ARBA00022679"/>
    </source>
</evidence>
<dbReference type="RefSeq" id="WP_101752289.1">
    <property type="nucleotide sequence ID" value="NZ_CP025430.1"/>
</dbReference>
<evidence type="ECO:0000256" key="6">
    <source>
        <dbReference type="ARBA" id="ARBA00022833"/>
    </source>
</evidence>
<evidence type="ECO:0000256" key="8">
    <source>
        <dbReference type="ARBA" id="ARBA00023277"/>
    </source>
</evidence>
<dbReference type="OrthoDB" id="9810372at2"/>
<reference evidence="10 11" key="1">
    <citation type="journal article" date="2013" name="Antonie Van Leeuwenhoek">
        <title>Paracoccus zhejiangensis sp. nov., isolated from activated sludge in wastewater-treatment system.</title>
        <authorList>
            <person name="Wu Z.G."/>
            <person name="Zhang D.F."/>
            <person name="Liu Y.L."/>
            <person name="Wang F."/>
            <person name="Jiang X."/>
            <person name="Li C."/>
            <person name="Li S.P."/>
            <person name="Hong Q."/>
            <person name="Li W.J."/>
        </authorList>
    </citation>
    <scope>NUCLEOTIDE SEQUENCE [LARGE SCALE GENOMIC DNA]</scope>
    <source>
        <strain evidence="10 11">J6</strain>
    </source>
</reference>
<proteinExistence type="predicted"/>
<dbReference type="Proteomes" id="UP000234530">
    <property type="component" value="Chromosome"/>
</dbReference>
<keyword evidence="2" id="KW-0808">Transferase</keyword>
<organism evidence="10 11">
    <name type="scientific">Paracoccus zhejiangensis</name>
    <dbReference type="NCBI Taxonomy" id="1077935"/>
    <lineage>
        <taxon>Bacteria</taxon>
        <taxon>Pseudomonadati</taxon>
        <taxon>Pseudomonadota</taxon>
        <taxon>Alphaproteobacteria</taxon>
        <taxon>Rhodobacterales</taxon>
        <taxon>Paracoccaceae</taxon>
        <taxon>Paracoccus</taxon>
    </lineage>
</organism>
<gene>
    <name evidence="10" type="ORF">CX676_08850</name>
</gene>
<evidence type="ECO:0000256" key="1">
    <source>
        <dbReference type="ARBA" id="ARBA00012122"/>
    </source>
</evidence>
<keyword evidence="3" id="KW-0479">Metal-binding</keyword>
<dbReference type="InterPro" id="IPR043129">
    <property type="entry name" value="ATPase_NBD"/>
</dbReference>
<dbReference type="EMBL" id="CP025430">
    <property type="protein sequence ID" value="AUH64251.1"/>
    <property type="molecule type" value="Genomic_DNA"/>
</dbReference>
<keyword evidence="7" id="KW-0067">ATP-binding</keyword>
<dbReference type="PANTHER" id="PTHR18964:SF162">
    <property type="entry name" value="N-ACETYL-D-GLUCOSAMINE KINASE"/>
    <property type="match status" value="1"/>
</dbReference>
<evidence type="ECO:0000256" key="9">
    <source>
        <dbReference type="ARBA" id="ARBA00049065"/>
    </source>
</evidence>
<keyword evidence="11" id="KW-1185">Reference proteome</keyword>
<dbReference type="SUPFAM" id="SSF53067">
    <property type="entry name" value="Actin-like ATPase domain"/>
    <property type="match status" value="1"/>
</dbReference>
<evidence type="ECO:0000313" key="10">
    <source>
        <dbReference type="EMBL" id="AUH64251.1"/>
    </source>
</evidence>
<dbReference type="GO" id="GO:0046872">
    <property type="term" value="F:metal ion binding"/>
    <property type="evidence" value="ECO:0007669"/>
    <property type="project" value="UniProtKB-KW"/>
</dbReference>
<dbReference type="GO" id="GO:0005524">
    <property type="term" value="F:ATP binding"/>
    <property type="evidence" value="ECO:0007669"/>
    <property type="project" value="UniProtKB-KW"/>
</dbReference>
<keyword evidence="5 10" id="KW-0418">Kinase</keyword>
<dbReference type="Gene3D" id="3.30.420.40">
    <property type="match status" value="2"/>
</dbReference>